<evidence type="ECO:0000313" key="2">
    <source>
        <dbReference type="EMBL" id="MFC3153183.1"/>
    </source>
</evidence>
<proteinExistence type="predicted"/>
<dbReference type="CDD" id="cd06981">
    <property type="entry name" value="cupin_reut_a1446"/>
    <property type="match status" value="1"/>
</dbReference>
<dbReference type="EMBL" id="JBHRSZ010000009">
    <property type="protein sequence ID" value="MFC3153183.1"/>
    <property type="molecule type" value="Genomic_DNA"/>
</dbReference>
<protein>
    <submittedName>
        <fullName evidence="2">Cupin domain-containing protein</fullName>
    </submittedName>
</protein>
<feature type="domain" description="Cupin type-2" evidence="1">
    <location>
        <begin position="45"/>
        <end position="102"/>
    </location>
</feature>
<keyword evidence="3" id="KW-1185">Reference proteome</keyword>
<sequence length="105" mass="12205">MKNMFQNIPNDLSSEVFEDLIKHNDVRIERIISKGHSSPDQGWYDQEEHEWVMVLQGAGTLEFEDGSTQTLKAGDYLNIPAHTKHKVSWTDPDQITIWLAVFYRD</sequence>
<gene>
    <name evidence="2" type="ORF">ACFOEK_19245</name>
</gene>
<evidence type="ECO:0000313" key="3">
    <source>
        <dbReference type="Proteomes" id="UP001595476"/>
    </source>
</evidence>
<dbReference type="Pfam" id="PF07883">
    <property type="entry name" value="Cupin_2"/>
    <property type="match status" value="1"/>
</dbReference>
<reference evidence="3" key="1">
    <citation type="journal article" date="2019" name="Int. J. Syst. Evol. Microbiol.">
        <title>The Global Catalogue of Microorganisms (GCM) 10K type strain sequencing project: providing services to taxonomists for standard genome sequencing and annotation.</title>
        <authorList>
            <consortium name="The Broad Institute Genomics Platform"/>
            <consortium name="The Broad Institute Genome Sequencing Center for Infectious Disease"/>
            <person name="Wu L."/>
            <person name="Ma J."/>
        </authorList>
    </citation>
    <scope>NUCLEOTIDE SEQUENCE [LARGE SCALE GENOMIC DNA]</scope>
    <source>
        <strain evidence="3">KCTC 52438</strain>
    </source>
</reference>
<dbReference type="Gene3D" id="2.60.120.10">
    <property type="entry name" value="Jelly Rolls"/>
    <property type="match status" value="1"/>
</dbReference>
<dbReference type="Proteomes" id="UP001595476">
    <property type="component" value="Unassembled WGS sequence"/>
</dbReference>
<dbReference type="RefSeq" id="WP_386723107.1">
    <property type="nucleotide sequence ID" value="NZ_JBHRSZ010000009.1"/>
</dbReference>
<dbReference type="InterPro" id="IPR011051">
    <property type="entry name" value="RmlC_Cupin_sf"/>
</dbReference>
<evidence type="ECO:0000259" key="1">
    <source>
        <dbReference type="Pfam" id="PF07883"/>
    </source>
</evidence>
<accession>A0ABV7HH89</accession>
<name>A0ABV7HH89_9GAMM</name>
<dbReference type="InterPro" id="IPR013096">
    <property type="entry name" value="Cupin_2"/>
</dbReference>
<organism evidence="2 3">
    <name type="scientific">Litoribrevibacter euphylliae</name>
    <dbReference type="NCBI Taxonomy" id="1834034"/>
    <lineage>
        <taxon>Bacteria</taxon>
        <taxon>Pseudomonadati</taxon>
        <taxon>Pseudomonadota</taxon>
        <taxon>Gammaproteobacteria</taxon>
        <taxon>Oceanospirillales</taxon>
        <taxon>Oceanospirillaceae</taxon>
        <taxon>Litoribrevibacter</taxon>
    </lineage>
</organism>
<comment type="caution">
    <text evidence="2">The sequence shown here is derived from an EMBL/GenBank/DDBJ whole genome shotgun (WGS) entry which is preliminary data.</text>
</comment>
<dbReference type="InterPro" id="IPR014710">
    <property type="entry name" value="RmlC-like_jellyroll"/>
</dbReference>
<dbReference type="SUPFAM" id="SSF51182">
    <property type="entry name" value="RmlC-like cupins"/>
    <property type="match status" value="1"/>
</dbReference>